<keyword evidence="5" id="KW-0472">Membrane</keyword>
<keyword evidence="6" id="KW-0175">Coiled coil</keyword>
<dbReference type="Proteomes" id="UP000480929">
    <property type="component" value="Unassembled WGS sequence"/>
</dbReference>
<comment type="subcellular location">
    <subcellularLocation>
        <location evidence="1">Membrane</location>
        <topology evidence="1">Single-pass membrane protein</topology>
    </subcellularLocation>
</comment>
<dbReference type="EMBL" id="WKPI01000008">
    <property type="protein sequence ID" value="MSC32760.1"/>
    <property type="molecule type" value="Genomic_DNA"/>
</dbReference>
<dbReference type="GeneID" id="42456326"/>
<organism evidence="7 9">
    <name type="scientific">Holdemania massiliensis</name>
    <dbReference type="NCBI Taxonomy" id="1468449"/>
    <lineage>
        <taxon>Bacteria</taxon>
        <taxon>Bacillati</taxon>
        <taxon>Bacillota</taxon>
        <taxon>Erysipelotrichia</taxon>
        <taxon>Erysipelotrichales</taxon>
        <taxon>Erysipelotrichaceae</taxon>
        <taxon>Holdemania</taxon>
    </lineage>
</organism>
<dbReference type="OrthoDB" id="9804152at2"/>
<evidence type="ECO:0000313" key="9">
    <source>
        <dbReference type="Proteomes" id="UP000433575"/>
    </source>
</evidence>
<comment type="similarity">
    <text evidence="2">Belongs to the LemA family.</text>
</comment>
<dbReference type="InterPro" id="IPR023353">
    <property type="entry name" value="LemA-like_dom_sf"/>
</dbReference>
<comment type="caution">
    <text evidence="7">The sequence shown here is derived from an EMBL/GenBank/DDBJ whole genome shotgun (WGS) entry which is preliminary data.</text>
</comment>
<keyword evidence="10" id="KW-1185">Reference proteome</keyword>
<sequence length="176" mass="19706">MIILLGVLIVVIGTGIGLYNQLIRSRIKCEEALSGIDVALAKRYDSLTNIQEAVRGYTKHEQAVLTELTKLRTSMTLNEKEALADQYTQVQKQLLMVAEGYPQLQASANFLQLQETIADVEEHLQAARRAYNANVARYNEKLQMFPSSLIAGLIHAEAKAFFQAELKQQETPKITL</sequence>
<dbReference type="RefSeq" id="WP_020224468.1">
    <property type="nucleotide sequence ID" value="NZ_AP031450.1"/>
</dbReference>
<dbReference type="SUPFAM" id="SSF140478">
    <property type="entry name" value="LemA-like"/>
    <property type="match status" value="1"/>
</dbReference>
<dbReference type="Pfam" id="PF04011">
    <property type="entry name" value="LemA"/>
    <property type="match status" value="1"/>
</dbReference>
<dbReference type="PANTHER" id="PTHR34478">
    <property type="entry name" value="PROTEIN LEMA"/>
    <property type="match status" value="1"/>
</dbReference>
<dbReference type="InterPro" id="IPR007156">
    <property type="entry name" value="MamQ_LemA"/>
</dbReference>
<dbReference type="Proteomes" id="UP000433575">
    <property type="component" value="Unassembled WGS sequence"/>
</dbReference>
<dbReference type="Gene3D" id="1.20.1440.20">
    <property type="entry name" value="LemA-like domain"/>
    <property type="match status" value="1"/>
</dbReference>
<dbReference type="PANTHER" id="PTHR34478:SF1">
    <property type="entry name" value="PROTEIN LEMA"/>
    <property type="match status" value="1"/>
</dbReference>
<accession>A0A6N7S6S5</accession>
<dbReference type="GO" id="GO:0016020">
    <property type="term" value="C:membrane"/>
    <property type="evidence" value="ECO:0007669"/>
    <property type="project" value="UniProtKB-SubCell"/>
</dbReference>
<reference evidence="9 10" key="1">
    <citation type="journal article" date="2019" name="Nat. Med.">
        <title>A library of human gut bacterial isolates paired with longitudinal multiomics data enables mechanistic microbiome research.</title>
        <authorList>
            <person name="Poyet M."/>
            <person name="Groussin M."/>
            <person name="Gibbons S.M."/>
            <person name="Avila-Pacheco J."/>
            <person name="Jiang X."/>
            <person name="Kearney S.M."/>
            <person name="Perrotta A.R."/>
            <person name="Berdy B."/>
            <person name="Zhao S."/>
            <person name="Lieberman T.D."/>
            <person name="Swanson P.K."/>
            <person name="Smith M."/>
            <person name="Roesemann S."/>
            <person name="Alexander J.E."/>
            <person name="Rich S.A."/>
            <person name="Livny J."/>
            <person name="Vlamakis H."/>
            <person name="Clish C."/>
            <person name="Bullock K."/>
            <person name="Deik A."/>
            <person name="Scott J."/>
            <person name="Pierce K.A."/>
            <person name="Xavier R.J."/>
            <person name="Alm E.J."/>
        </authorList>
    </citation>
    <scope>NUCLEOTIDE SEQUENCE [LARGE SCALE GENOMIC DNA]</scope>
    <source>
        <strain evidence="7 9">BIOML-A4</strain>
        <strain evidence="8 10">BIOML-A5</strain>
    </source>
</reference>
<evidence type="ECO:0000256" key="1">
    <source>
        <dbReference type="ARBA" id="ARBA00004167"/>
    </source>
</evidence>
<gene>
    <name evidence="8" type="ORF">GKD88_06475</name>
    <name evidence="7" type="ORF">GKE08_06680</name>
</gene>
<dbReference type="AlphaFoldDB" id="A0A6N7S6S5"/>
<dbReference type="EMBL" id="WKPJ01000007">
    <property type="protein sequence ID" value="MSA89006.1"/>
    <property type="molecule type" value="Genomic_DNA"/>
</dbReference>
<protein>
    <submittedName>
        <fullName evidence="7">LemA family protein</fullName>
    </submittedName>
</protein>
<evidence type="ECO:0000313" key="7">
    <source>
        <dbReference type="EMBL" id="MSA89006.1"/>
    </source>
</evidence>
<evidence type="ECO:0000256" key="6">
    <source>
        <dbReference type="SAM" id="Coils"/>
    </source>
</evidence>
<evidence type="ECO:0000256" key="4">
    <source>
        <dbReference type="ARBA" id="ARBA00022989"/>
    </source>
</evidence>
<proteinExistence type="inferred from homology"/>
<feature type="coiled-coil region" evidence="6">
    <location>
        <begin position="110"/>
        <end position="141"/>
    </location>
</feature>
<name>A0A6N7S6S5_9FIRM</name>
<evidence type="ECO:0000256" key="3">
    <source>
        <dbReference type="ARBA" id="ARBA00022692"/>
    </source>
</evidence>
<evidence type="ECO:0000313" key="10">
    <source>
        <dbReference type="Proteomes" id="UP000480929"/>
    </source>
</evidence>
<keyword evidence="4" id="KW-1133">Transmembrane helix</keyword>
<evidence type="ECO:0000256" key="5">
    <source>
        <dbReference type="ARBA" id="ARBA00023136"/>
    </source>
</evidence>
<keyword evidence="3" id="KW-0812">Transmembrane</keyword>
<evidence type="ECO:0000313" key="8">
    <source>
        <dbReference type="EMBL" id="MSC32760.1"/>
    </source>
</evidence>
<evidence type="ECO:0000256" key="2">
    <source>
        <dbReference type="ARBA" id="ARBA00008854"/>
    </source>
</evidence>